<evidence type="ECO:0000256" key="2">
    <source>
        <dbReference type="ARBA" id="ARBA00022692"/>
    </source>
</evidence>
<dbReference type="GO" id="GO:0022857">
    <property type="term" value="F:transmembrane transporter activity"/>
    <property type="evidence" value="ECO:0007669"/>
    <property type="project" value="InterPro"/>
</dbReference>
<organism evidence="7 8">
    <name type="scientific">Populus tomentosa</name>
    <name type="common">Chinese white poplar</name>
    <dbReference type="NCBI Taxonomy" id="118781"/>
    <lineage>
        <taxon>Eukaryota</taxon>
        <taxon>Viridiplantae</taxon>
        <taxon>Streptophyta</taxon>
        <taxon>Embryophyta</taxon>
        <taxon>Tracheophyta</taxon>
        <taxon>Spermatophyta</taxon>
        <taxon>Magnoliopsida</taxon>
        <taxon>eudicotyledons</taxon>
        <taxon>Gunneridae</taxon>
        <taxon>Pentapetalae</taxon>
        <taxon>rosids</taxon>
        <taxon>fabids</taxon>
        <taxon>Malpighiales</taxon>
        <taxon>Salicaceae</taxon>
        <taxon>Saliceae</taxon>
        <taxon>Populus</taxon>
    </lineage>
</organism>
<evidence type="ECO:0000313" key="8">
    <source>
        <dbReference type="Proteomes" id="UP000886885"/>
    </source>
</evidence>
<comment type="subcellular location">
    <subcellularLocation>
        <location evidence="1">Membrane</location>
        <topology evidence="1">Multi-pass membrane protein</topology>
    </subcellularLocation>
</comment>
<evidence type="ECO:0000313" key="7">
    <source>
        <dbReference type="EMBL" id="KAG6788962.1"/>
    </source>
</evidence>
<proteinExistence type="predicted"/>
<dbReference type="OrthoDB" id="8904098at2759"/>
<feature type="region of interest" description="Disordered" evidence="5">
    <location>
        <begin position="1"/>
        <end position="25"/>
    </location>
</feature>
<feature type="transmembrane region" description="Helical" evidence="6">
    <location>
        <begin position="420"/>
        <end position="440"/>
    </location>
</feature>
<sequence length="645" mass="70798">MEKNMEEPLSSQGEMAHQHTATKHSKGGLITMPFIIGTFSGESDEANEAFEKVASYGLIPNMILYLMRDYSVGVAKGTNILFFWTAGTNFMPILGALISDSYLGRFLTIGLGSISSLLAGHVISLGLAVPNLYHGGFGQEAYKFWDSAVSIEPKIKRGMILLWFTAMVPKVRPPPCDITTQSCKTPTTGQMTLLLSSFALMSIGAGGVRPCSIAFGADQLDNKSNPKNERVLESFFGWYYASAAISVLISLTAIVYIQDHLGWKVGFGVPAILMFLSALLFFFASPFYVKQKPSKSLFTGFIQVPVVAYKNRKLAFPPRDSDGWYHHKRDSKFIAPTTKLRFLNKACIIRNPEQDIASDGSASNPWSLCTIEQVEELKALLKVIPLWSTGIMISINISQSTFQLLQASSMDRHISSSFQIPAGSFGMFTIISLATWVILYDRAILPLASKIKGKPVQLGAKLRMGIGLFLSCMAMVVSAIVESIRRRKAIQEGYLNNAHAVLDMSAMWLVPQHCLNGLAEAFNAIGQTEFYYSEFPKSMSSIAAALFGLGMAVANLLASAILSAVDKLTSRGGKESWVSNNINKGHYDNYYWLLAIMSSVNLLYFLVCSWAYGPCVERVIKVSDEGNGFKEEELSNIGAIVKDEV</sequence>
<feature type="transmembrane region" description="Helical" evidence="6">
    <location>
        <begin position="194"/>
        <end position="217"/>
    </location>
</feature>
<evidence type="ECO:0000256" key="6">
    <source>
        <dbReference type="SAM" id="Phobius"/>
    </source>
</evidence>
<dbReference type="GO" id="GO:0016020">
    <property type="term" value="C:membrane"/>
    <property type="evidence" value="ECO:0007669"/>
    <property type="project" value="UniProtKB-SubCell"/>
</dbReference>
<keyword evidence="2 6" id="KW-0812">Transmembrane</keyword>
<feature type="transmembrane region" description="Helical" evidence="6">
    <location>
        <begin position="460"/>
        <end position="481"/>
    </location>
</feature>
<dbReference type="AlphaFoldDB" id="A0A8X8DE68"/>
<evidence type="ECO:0000256" key="4">
    <source>
        <dbReference type="ARBA" id="ARBA00023136"/>
    </source>
</evidence>
<dbReference type="EMBL" id="JAAWWB010000002">
    <property type="protein sequence ID" value="KAG6788962.1"/>
    <property type="molecule type" value="Genomic_DNA"/>
</dbReference>
<feature type="transmembrane region" description="Helical" evidence="6">
    <location>
        <begin position="590"/>
        <end position="612"/>
    </location>
</feature>
<dbReference type="PANTHER" id="PTHR11654">
    <property type="entry name" value="OLIGOPEPTIDE TRANSPORTER-RELATED"/>
    <property type="match status" value="1"/>
</dbReference>
<feature type="transmembrane region" description="Helical" evidence="6">
    <location>
        <begin position="80"/>
        <end position="99"/>
    </location>
</feature>
<evidence type="ECO:0008006" key="9">
    <source>
        <dbReference type="Google" id="ProtNLM"/>
    </source>
</evidence>
<dbReference type="Pfam" id="PF00854">
    <property type="entry name" value="PTR2"/>
    <property type="match status" value="1"/>
</dbReference>
<feature type="transmembrane region" description="Helical" evidence="6">
    <location>
        <begin position="238"/>
        <end position="257"/>
    </location>
</feature>
<feature type="transmembrane region" description="Helical" evidence="6">
    <location>
        <begin position="269"/>
        <end position="289"/>
    </location>
</feature>
<feature type="transmembrane region" description="Helical" evidence="6">
    <location>
        <begin position="106"/>
        <end position="129"/>
    </location>
</feature>
<keyword evidence="3 6" id="KW-1133">Transmembrane helix</keyword>
<keyword evidence="8" id="KW-1185">Reference proteome</keyword>
<evidence type="ECO:0000256" key="3">
    <source>
        <dbReference type="ARBA" id="ARBA00022989"/>
    </source>
</evidence>
<reference evidence="7" key="1">
    <citation type="journal article" date="2020" name="bioRxiv">
        <title>Hybrid origin of Populus tomentosa Carr. identified through genome sequencing and phylogenomic analysis.</title>
        <authorList>
            <person name="An X."/>
            <person name="Gao K."/>
            <person name="Chen Z."/>
            <person name="Li J."/>
            <person name="Yang X."/>
            <person name="Yang X."/>
            <person name="Zhou J."/>
            <person name="Guo T."/>
            <person name="Zhao T."/>
            <person name="Huang S."/>
            <person name="Miao D."/>
            <person name="Khan W.U."/>
            <person name="Rao P."/>
            <person name="Ye M."/>
            <person name="Lei B."/>
            <person name="Liao W."/>
            <person name="Wang J."/>
            <person name="Ji L."/>
            <person name="Li Y."/>
            <person name="Guo B."/>
            <person name="Mustafa N.S."/>
            <person name="Li S."/>
            <person name="Yun Q."/>
            <person name="Keller S.R."/>
            <person name="Mao J."/>
            <person name="Zhang R."/>
            <person name="Strauss S.H."/>
        </authorList>
    </citation>
    <scope>NUCLEOTIDE SEQUENCE</scope>
    <source>
        <strain evidence="7">GM15</strain>
        <tissue evidence="7">Leaf</tissue>
    </source>
</reference>
<gene>
    <name evidence="7" type="ORF">POTOM_005040</name>
</gene>
<evidence type="ECO:0000256" key="5">
    <source>
        <dbReference type="SAM" id="MobiDB-lite"/>
    </source>
</evidence>
<accession>A0A8X8DE68</accession>
<protein>
    <recommendedName>
        <fullName evidence="9">Protein NRT1/ PTR FAMILY 1.2-like</fullName>
    </recommendedName>
</protein>
<dbReference type="CDD" id="cd17416">
    <property type="entry name" value="MFS_NPF1_2"/>
    <property type="match status" value="1"/>
</dbReference>
<evidence type="ECO:0000256" key="1">
    <source>
        <dbReference type="ARBA" id="ARBA00004141"/>
    </source>
</evidence>
<dbReference type="Proteomes" id="UP000886885">
    <property type="component" value="Chromosome 1D"/>
</dbReference>
<dbReference type="InterPro" id="IPR000109">
    <property type="entry name" value="POT_fam"/>
</dbReference>
<comment type="caution">
    <text evidence="7">The sequence shown here is derived from an EMBL/GenBank/DDBJ whole genome shotgun (WGS) entry which is preliminary data.</text>
</comment>
<name>A0A8X8DE68_POPTO</name>
<keyword evidence="4 6" id="KW-0472">Membrane</keyword>
<feature type="transmembrane region" description="Helical" evidence="6">
    <location>
        <begin position="542"/>
        <end position="565"/>
    </location>
</feature>